<reference evidence="5 6" key="1">
    <citation type="journal article" date="2018" name="Biotechnol. Adv.">
        <title>Improved genomic resources and new bioinformatic workflow for the carcinogenic parasite Clonorchis sinensis: Biotechnological implications.</title>
        <authorList>
            <person name="Wang D."/>
            <person name="Korhonen P.K."/>
            <person name="Gasser R.B."/>
            <person name="Young N.D."/>
        </authorList>
    </citation>
    <scope>NUCLEOTIDE SEQUENCE [LARGE SCALE GENOMIC DNA]</scope>
    <source>
        <strain evidence="5">Cs-k2</strain>
    </source>
</reference>
<dbReference type="CDD" id="cd00922">
    <property type="entry name" value="Cyt_c_Oxidase_IV"/>
    <property type="match status" value="1"/>
</dbReference>
<sequence>MRAIMSPLCRSWLHQVSRTSVRSAASVLSPLEQKYFPHIGNREIVGFGRNGTPMYYDDVQYPYPGIRFRNHTDEIAALRKKEEGPWKNLTLDEVKTLYRHSFCRTLAEATAPLGIWKMGVGWMMIVCSAGLLTYIFLKGVLLNIPENVATLPEYKEAIKYKRIMGRRGSVKEVMDFDLSVNFRSLHIVRRLATAAESALEGVLRKRFEHARLIAVSDISGGCGAMYRVVVESKDFAGMSLLAQHKAVKEALREHIKSMHGITIVTKERSIRTYGMYNFPDRYGVPDFVSLIVHISKNTRDECGNHRGISLTLPIICPYGGPDCVDEDFTLRQVPGMKNRHLVFLDLQVAFDLVYHSILPTRNVRKVGIISSYSHTCGSVKIYEELSRIFGTQGGVYQGYSLFIRVHLRDGRDNETNSRRSSRPWCQNSC</sequence>
<evidence type="ECO:0000256" key="2">
    <source>
        <dbReference type="ARBA" id="ARBA00005578"/>
    </source>
</evidence>
<dbReference type="AlphaFoldDB" id="A0A3R7FAS7"/>
<organism evidence="5 6">
    <name type="scientific">Clonorchis sinensis</name>
    <name type="common">Chinese liver fluke</name>
    <dbReference type="NCBI Taxonomy" id="79923"/>
    <lineage>
        <taxon>Eukaryota</taxon>
        <taxon>Metazoa</taxon>
        <taxon>Spiralia</taxon>
        <taxon>Lophotrochozoa</taxon>
        <taxon>Platyhelminthes</taxon>
        <taxon>Trematoda</taxon>
        <taxon>Digenea</taxon>
        <taxon>Opisthorchiida</taxon>
        <taxon>Opisthorchiata</taxon>
        <taxon>Opisthorchiidae</taxon>
        <taxon>Clonorchis</taxon>
    </lineage>
</organism>
<protein>
    <submittedName>
        <fullName evidence="5">Uncharacterized protein</fullName>
    </submittedName>
</protein>
<dbReference type="InterPro" id="IPR052275">
    <property type="entry name" value="Mt_Fe-S_assembly_factor"/>
</dbReference>
<comment type="subcellular location">
    <subcellularLocation>
        <location evidence="1">Mitochondrion inner membrane</location>
        <topology evidence="1">Single-pass membrane protein</topology>
    </subcellularLocation>
</comment>
<evidence type="ECO:0000256" key="1">
    <source>
        <dbReference type="ARBA" id="ARBA00004434"/>
    </source>
</evidence>
<evidence type="ECO:0000256" key="4">
    <source>
        <dbReference type="ARBA" id="ARBA00023128"/>
    </source>
</evidence>
<evidence type="ECO:0000256" key="3">
    <source>
        <dbReference type="ARBA" id="ARBA00008135"/>
    </source>
</evidence>
<dbReference type="InParanoid" id="A0A3R7FAS7"/>
<dbReference type="Gene3D" id="1.10.442.10">
    <property type="entry name" value="Cytochrome c oxidase subunit IV"/>
    <property type="match status" value="1"/>
</dbReference>
<keyword evidence="4" id="KW-0496">Mitochondrion</keyword>
<dbReference type="Pfam" id="PF02936">
    <property type="entry name" value="COX4"/>
    <property type="match status" value="1"/>
</dbReference>
<reference evidence="5 6" key="2">
    <citation type="journal article" date="2021" name="Genomics">
        <title>High-quality reference genome for Clonorchis sinensis.</title>
        <authorList>
            <person name="Young N.D."/>
            <person name="Stroehlein A.J."/>
            <person name="Kinkar L."/>
            <person name="Wang T."/>
            <person name="Sohn W.M."/>
            <person name="Chang B.C.H."/>
            <person name="Kaur P."/>
            <person name="Weisz D."/>
            <person name="Dudchenko O."/>
            <person name="Aiden E.L."/>
            <person name="Korhonen P.K."/>
            <person name="Gasser R.B."/>
        </authorList>
    </citation>
    <scope>NUCLEOTIDE SEQUENCE [LARGE SCALE GENOMIC DNA]</scope>
    <source>
        <strain evidence="5">Cs-k2</strain>
    </source>
</reference>
<dbReference type="STRING" id="79923.A0A3R7FAS7"/>
<dbReference type="PANTHER" id="PTHR46188">
    <property type="entry name" value="BOLA-LIKE PROTEIN 3"/>
    <property type="match status" value="1"/>
</dbReference>
<name>A0A3R7FAS7_CLOSI</name>
<accession>A0A3R7FAS7</accession>
<dbReference type="InterPro" id="IPR004203">
    <property type="entry name" value="Cyt_c_oxidase_su4_fam"/>
</dbReference>
<dbReference type="SUPFAM" id="SSF82657">
    <property type="entry name" value="BolA-like"/>
    <property type="match status" value="1"/>
</dbReference>
<dbReference type="Gene3D" id="3.30.300.90">
    <property type="entry name" value="BolA-like"/>
    <property type="match status" value="1"/>
</dbReference>
<comment type="similarity">
    <text evidence="3">Belongs to the cytochrome c oxidase IV family.</text>
</comment>
<dbReference type="GO" id="GO:0006123">
    <property type="term" value="P:mitochondrial electron transport, cytochrome c to oxygen"/>
    <property type="evidence" value="ECO:0007669"/>
    <property type="project" value="InterPro"/>
</dbReference>
<dbReference type="EMBL" id="NIRI02000056">
    <property type="protein sequence ID" value="KAG5444663.1"/>
    <property type="molecule type" value="Genomic_DNA"/>
</dbReference>
<keyword evidence="6" id="KW-1185">Reference proteome</keyword>
<proteinExistence type="inferred from homology"/>
<dbReference type="InterPro" id="IPR036065">
    <property type="entry name" value="BolA-like_sf"/>
</dbReference>
<dbReference type="GO" id="GO:0005759">
    <property type="term" value="C:mitochondrial matrix"/>
    <property type="evidence" value="ECO:0007669"/>
    <property type="project" value="TreeGrafter"/>
</dbReference>
<dbReference type="OrthoDB" id="186013at2759"/>
<dbReference type="Proteomes" id="UP000286415">
    <property type="component" value="Unassembled WGS sequence"/>
</dbReference>
<evidence type="ECO:0000313" key="5">
    <source>
        <dbReference type="EMBL" id="KAG5444663.1"/>
    </source>
</evidence>
<gene>
    <name evidence="5" type="ORF">CSKR_100773</name>
</gene>
<dbReference type="GO" id="GO:0005743">
    <property type="term" value="C:mitochondrial inner membrane"/>
    <property type="evidence" value="ECO:0007669"/>
    <property type="project" value="UniProtKB-SubCell"/>
</dbReference>
<dbReference type="Pfam" id="PF01722">
    <property type="entry name" value="BolA"/>
    <property type="match status" value="1"/>
</dbReference>
<dbReference type="SUPFAM" id="SSF81406">
    <property type="entry name" value="Mitochondrial cytochrome c oxidase subunit IV"/>
    <property type="match status" value="1"/>
</dbReference>
<comment type="similarity">
    <text evidence="2">Belongs to the BolA/IbaG family.</text>
</comment>
<dbReference type="PANTHER" id="PTHR46188:SF1">
    <property type="entry name" value="BOLA-LIKE PROTEIN 3"/>
    <property type="match status" value="1"/>
</dbReference>
<comment type="caution">
    <text evidence="5">The sequence shown here is derived from an EMBL/GenBank/DDBJ whole genome shotgun (WGS) entry which is preliminary data.</text>
</comment>
<dbReference type="InterPro" id="IPR036639">
    <property type="entry name" value="Cyt_c_oxidase_su4_sf"/>
</dbReference>
<dbReference type="GO" id="GO:0045277">
    <property type="term" value="C:respiratory chain complex IV"/>
    <property type="evidence" value="ECO:0007669"/>
    <property type="project" value="InterPro"/>
</dbReference>
<dbReference type="InterPro" id="IPR002634">
    <property type="entry name" value="BolA"/>
</dbReference>
<evidence type="ECO:0000313" key="6">
    <source>
        <dbReference type="Proteomes" id="UP000286415"/>
    </source>
</evidence>